<keyword evidence="5" id="KW-0406">Ion transport</keyword>
<reference evidence="12 13" key="1">
    <citation type="submission" date="2016-04" db="EMBL/GenBank/DDBJ databases">
        <authorList>
            <person name="Evans L.H."/>
            <person name="Alamgir A."/>
            <person name="Owens N."/>
            <person name="Weber N.D."/>
            <person name="Virtaneva K."/>
            <person name="Barbian K."/>
            <person name="Babar A."/>
            <person name="Rosenke K."/>
        </authorList>
    </citation>
    <scope>NUCLEOTIDE SEQUENCE [LARGE SCALE GENOMIC DNA]</scope>
    <source>
        <strain evidence="12 13">CCM 8644</strain>
    </source>
</reference>
<dbReference type="EMBL" id="LWHJ01000022">
    <property type="protein sequence ID" value="OAQ40883.1"/>
    <property type="molecule type" value="Genomic_DNA"/>
</dbReference>
<keyword evidence="2" id="KW-0813">Transport</keyword>
<dbReference type="GO" id="GO:0034707">
    <property type="term" value="C:chloride channel complex"/>
    <property type="evidence" value="ECO:0007669"/>
    <property type="project" value="UniProtKB-KW"/>
</dbReference>
<dbReference type="PRINTS" id="PR00762">
    <property type="entry name" value="CLCHANNEL"/>
</dbReference>
<dbReference type="PANTHER" id="PTHR43427">
    <property type="entry name" value="CHLORIDE CHANNEL PROTEIN CLC-E"/>
    <property type="match status" value="1"/>
</dbReference>
<keyword evidence="8" id="KW-0868">Chloride</keyword>
<feature type="transmembrane region" description="Helical" evidence="10">
    <location>
        <begin position="416"/>
        <end position="434"/>
    </location>
</feature>
<feature type="domain" description="CBS" evidence="11">
    <location>
        <begin position="467"/>
        <end position="520"/>
    </location>
</feature>
<dbReference type="InterPro" id="IPR001807">
    <property type="entry name" value="ClC"/>
</dbReference>
<dbReference type="AlphaFoldDB" id="A0A179DKH2"/>
<feature type="transmembrane region" description="Helical" evidence="10">
    <location>
        <begin position="353"/>
        <end position="372"/>
    </location>
</feature>
<dbReference type="InterPro" id="IPR046342">
    <property type="entry name" value="CBS_dom_sf"/>
</dbReference>
<evidence type="ECO:0000256" key="4">
    <source>
        <dbReference type="ARBA" id="ARBA00022989"/>
    </source>
</evidence>
<keyword evidence="7" id="KW-0869">Chloride channel</keyword>
<dbReference type="Proteomes" id="UP000078459">
    <property type="component" value="Unassembled WGS sequence"/>
</dbReference>
<organism evidence="12 13">
    <name type="scientific">Pedobacter psychrophilus</name>
    <dbReference type="NCBI Taxonomy" id="1826909"/>
    <lineage>
        <taxon>Bacteria</taxon>
        <taxon>Pseudomonadati</taxon>
        <taxon>Bacteroidota</taxon>
        <taxon>Sphingobacteriia</taxon>
        <taxon>Sphingobacteriales</taxon>
        <taxon>Sphingobacteriaceae</taxon>
        <taxon>Pedobacter</taxon>
    </lineage>
</organism>
<feature type="transmembrane region" description="Helical" evidence="10">
    <location>
        <begin position="158"/>
        <end position="184"/>
    </location>
</feature>
<dbReference type="SUPFAM" id="SSF54631">
    <property type="entry name" value="CBS-domain pair"/>
    <property type="match status" value="1"/>
</dbReference>
<comment type="caution">
    <text evidence="12">The sequence shown here is derived from an EMBL/GenBank/DDBJ whole genome shotgun (WGS) entry which is preliminary data.</text>
</comment>
<evidence type="ECO:0000256" key="3">
    <source>
        <dbReference type="ARBA" id="ARBA00022692"/>
    </source>
</evidence>
<dbReference type="InterPro" id="IPR000644">
    <property type="entry name" value="CBS_dom"/>
</dbReference>
<dbReference type="Gene3D" id="3.10.580.10">
    <property type="entry name" value="CBS-domain"/>
    <property type="match status" value="1"/>
</dbReference>
<keyword evidence="4 10" id="KW-1133">Transmembrane helix</keyword>
<feature type="transmembrane region" description="Helical" evidence="10">
    <location>
        <begin position="21"/>
        <end position="42"/>
    </location>
</feature>
<dbReference type="PANTHER" id="PTHR43427:SF6">
    <property type="entry name" value="CHLORIDE CHANNEL PROTEIN CLC-E"/>
    <property type="match status" value="1"/>
</dbReference>
<evidence type="ECO:0000256" key="2">
    <source>
        <dbReference type="ARBA" id="ARBA00022448"/>
    </source>
</evidence>
<dbReference type="GO" id="GO:0005254">
    <property type="term" value="F:chloride channel activity"/>
    <property type="evidence" value="ECO:0007669"/>
    <property type="project" value="UniProtKB-KW"/>
</dbReference>
<evidence type="ECO:0000313" key="12">
    <source>
        <dbReference type="EMBL" id="OAQ40883.1"/>
    </source>
</evidence>
<comment type="subcellular location">
    <subcellularLocation>
        <location evidence="1">Membrane</location>
        <topology evidence="1">Multi-pass membrane protein</topology>
    </subcellularLocation>
</comment>
<name>A0A179DKH2_9SPHI</name>
<keyword evidence="6 10" id="KW-0472">Membrane</keyword>
<evidence type="ECO:0000256" key="6">
    <source>
        <dbReference type="ARBA" id="ARBA00023136"/>
    </source>
</evidence>
<evidence type="ECO:0000256" key="5">
    <source>
        <dbReference type="ARBA" id="ARBA00023065"/>
    </source>
</evidence>
<dbReference type="Gene3D" id="1.10.3080.10">
    <property type="entry name" value="Clc chloride channel"/>
    <property type="match status" value="1"/>
</dbReference>
<dbReference type="CDD" id="cd02205">
    <property type="entry name" value="CBS_pair_SF"/>
    <property type="match status" value="1"/>
</dbReference>
<keyword evidence="13" id="KW-1185">Reference proteome</keyword>
<feature type="transmembrane region" description="Helical" evidence="10">
    <location>
        <begin position="320"/>
        <end position="341"/>
    </location>
</feature>
<gene>
    <name evidence="12" type="ORF">A5893_07780</name>
</gene>
<evidence type="ECO:0000256" key="8">
    <source>
        <dbReference type="ARBA" id="ARBA00023214"/>
    </source>
</evidence>
<sequence>MSVLKHHTLLIKYLHDHLSRNQFLILSGILVGITTGFLAVILKSIVHKLHIIIDAQLEVFNYPYLNLFLPLLGILLTVWVVKVFLNGKDGKGISNLLIDIAQRSGIMARYKMYSQVIASALTVGFGGSAGLEGPIAVTGGAVGSNFARVYKLSYRERILLIGCGTASGIATAFNAPITGMMFAIEVILVGVVFSDFIPLIISAVCGALISKIILDDSILLEFKSLEEFDYQNVFYYILLGIFTGLVSVYYSRSTMKIENLFKQQFKWNDYSKAIFGGLLLAFLCFIFPPLFGEGYSSVKTLASGNAHDIITKSFFDIPQLGDWALIIFVGLIFLFKSFAYSLTVSSGGSGGNFAPSLFAGAFSGYFFAAVNNKLNIHILPVSNFTLVGMCGVISGVMYAPLTGIFLIAEITGGYDLILPLMLVSTSAYAIAKIFEPYSMEKKHLVAQKQIFTEDYDQNLLGLIKSEEIIDTDFEVINSNSSLGELLILIRQSNRNIIVCKDNNDKYVGFILFDKVRKVLLDPELQQTLSVKELISKTKFQVDTADSVVEIINKFEEADLWYLPAFNRGDFVGFISKTRFLSAYRNKLRLTLS</sequence>
<dbReference type="Pfam" id="PF00654">
    <property type="entry name" value="Voltage_CLC"/>
    <property type="match status" value="1"/>
</dbReference>
<evidence type="ECO:0000259" key="11">
    <source>
        <dbReference type="Pfam" id="PF00571"/>
    </source>
</evidence>
<dbReference type="InterPro" id="IPR014743">
    <property type="entry name" value="Cl-channel_core"/>
</dbReference>
<dbReference type="InterPro" id="IPR050368">
    <property type="entry name" value="ClC-type_chloride_channel"/>
</dbReference>
<dbReference type="OrthoDB" id="9812438at2"/>
<evidence type="ECO:0000256" key="7">
    <source>
        <dbReference type="ARBA" id="ARBA00023173"/>
    </source>
</evidence>
<evidence type="ECO:0000313" key="13">
    <source>
        <dbReference type="Proteomes" id="UP000078459"/>
    </source>
</evidence>
<protein>
    <submittedName>
        <fullName evidence="12">Cl-channel voltage-gated family protein</fullName>
    </submittedName>
</protein>
<feature type="transmembrane region" description="Helical" evidence="10">
    <location>
        <begin position="270"/>
        <end position="291"/>
    </location>
</feature>
<proteinExistence type="predicted"/>
<feature type="transmembrane region" description="Helical" evidence="10">
    <location>
        <begin position="384"/>
        <end position="410"/>
    </location>
</feature>
<dbReference type="CDD" id="cd00400">
    <property type="entry name" value="Voltage_gated_ClC"/>
    <property type="match status" value="1"/>
</dbReference>
<dbReference type="SUPFAM" id="SSF81340">
    <property type="entry name" value="Clc chloride channel"/>
    <property type="match status" value="1"/>
</dbReference>
<feature type="transmembrane region" description="Helical" evidence="10">
    <location>
        <begin position="196"/>
        <end position="213"/>
    </location>
</feature>
<keyword evidence="9" id="KW-0407">Ion channel</keyword>
<evidence type="ECO:0000256" key="10">
    <source>
        <dbReference type="SAM" id="Phobius"/>
    </source>
</evidence>
<reference evidence="12 13" key="2">
    <citation type="submission" date="2016-06" db="EMBL/GenBank/DDBJ databases">
        <title>Pedobacter psychrophilus sp. nov., isolated from Antarctic fragmentary rock.</title>
        <authorList>
            <person name="Svec P."/>
        </authorList>
    </citation>
    <scope>NUCLEOTIDE SEQUENCE [LARGE SCALE GENOMIC DNA]</scope>
    <source>
        <strain evidence="12 13">CCM 8644</strain>
    </source>
</reference>
<evidence type="ECO:0000256" key="1">
    <source>
        <dbReference type="ARBA" id="ARBA00004141"/>
    </source>
</evidence>
<feature type="transmembrane region" description="Helical" evidence="10">
    <location>
        <begin position="233"/>
        <end position="250"/>
    </location>
</feature>
<keyword evidence="3 10" id="KW-0812">Transmembrane</keyword>
<feature type="transmembrane region" description="Helical" evidence="10">
    <location>
        <begin position="62"/>
        <end position="85"/>
    </location>
</feature>
<dbReference type="STRING" id="1826909.A5893_07780"/>
<evidence type="ECO:0000256" key="9">
    <source>
        <dbReference type="ARBA" id="ARBA00023303"/>
    </source>
</evidence>
<dbReference type="Pfam" id="PF00571">
    <property type="entry name" value="CBS"/>
    <property type="match status" value="1"/>
</dbReference>
<accession>A0A179DKH2</accession>